<organism evidence="1 2">
    <name type="scientific">Austropuccinia psidii MF-1</name>
    <dbReference type="NCBI Taxonomy" id="1389203"/>
    <lineage>
        <taxon>Eukaryota</taxon>
        <taxon>Fungi</taxon>
        <taxon>Dikarya</taxon>
        <taxon>Basidiomycota</taxon>
        <taxon>Pucciniomycotina</taxon>
        <taxon>Pucciniomycetes</taxon>
        <taxon>Pucciniales</taxon>
        <taxon>Sphaerophragmiaceae</taxon>
        <taxon>Austropuccinia</taxon>
    </lineage>
</organism>
<sequence length="100" mass="11676">MDQVLQLCQLFKDLFQWSIGSKRFNLASHWEKIGASFQRICLKEIPFKDLMELTKGLNNNRNFGLLEEREVGIRENQETIQSIEEQLNQKDHTPIPSGSQ</sequence>
<accession>A0A9Q3CHY9</accession>
<gene>
    <name evidence="1" type="ORF">O181_022983</name>
</gene>
<comment type="caution">
    <text evidence="1">The sequence shown here is derived from an EMBL/GenBank/DDBJ whole genome shotgun (WGS) entry which is preliminary data.</text>
</comment>
<keyword evidence="2" id="KW-1185">Reference proteome</keyword>
<dbReference type="AlphaFoldDB" id="A0A9Q3CHY9"/>
<protein>
    <submittedName>
        <fullName evidence="1">Uncharacterized protein</fullName>
    </submittedName>
</protein>
<evidence type="ECO:0000313" key="1">
    <source>
        <dbReference type="EMBL" id="MBW0483268.1"/>
    </source>
</evidence>
<dbReference type="Proteomes" id="UP000765509">
    <property type="component" value="Unassembled WGS sequence"/>
</dbReference>
<proteinExistence type="predicted"/>
<name>A0A9Q3CHY9_9BASI</name>
<evidence type="ECO:0000313" key="2">
    <source>
        <dbReference type="Proteomes" id="UP000765509"/>
    </source>
</evidence>
<reference evidence="1" key="1">
    <citation type="submission" date="2021-03" db="EMBL/GenBank/DDBJ databases">
        <title>Draft genome sequence of rust myrtle Austropuccinia psidii MF-1, a brazilian biotype.</title>
        <authorList>
            <person name="Quecine M.C."/>
            <person name="Pachon D.M.R."/>
            <person name="Bonatelli M.L."/>
            <person name="Correr F.H."/>
            <person name="Franceschini L.M."/>
            <person name="Leite T.F."/>
            <person name="Margarido G.R.A."/>
            <person name="Almeida C.A."/>
            <person name="Ferrarezi J.A."/>
            <person name="Labate C.A."/>
        </authorList>
    </citation>
    <scope>NUCLEOTIDE SEQUENCE</scope>
    <source>
        <strain evidence="1">MF-1</strain>
    </source>
</reference>
<dbReference type="EMBL" id="AVOT02007152">
    <property type="protein sequence ID" value="MBW0483268.1"/>
    <property type="molecule type" value="Genomic_DNA"/>
</dbReference>